<evidence type="ECO:0000313" key="3">
    <source>
        <dbReference type="Proteomes" id="UP001230156"/>
    </source>
</evidence>
<proteinExistence type="predicted"/>
<sequence>MTLTWAGRLIDLTTVKRYTWCVAWLLAAACLLAAGAIHVLMLAVAFYFLRPGGQGLMMHTALTRPHGPNRNGAEIALGPVVVMARKLGFGGQPCTIRLRACTSGVRR</sequence>
<comment type="caution">
    <text evidence="2">The sequence shown here is derived from an EMBL/GenBank/DDBJ whole genome shotgun (WGS) entry which is preliminary data.</text>
</comment>
<accession>A0ABU0YX22</accession>
<protein>
    <submittedName>
        <fullName evidence="2">Uncharacterized protein</fullName>
    </submittedName>
</protein>
<keyword evidence="1" id="KW-1133">Transmembrane helix</keyword>
<dbReference type="Proteomes" id="UP001230156">
    <property type="component" value="Unassembled WGS sequence"/>
</dbReference>
<reference evidence="3" key="1">
    <citation type="submission" date="2023-08" db="EMBL/GenBank/DDBJ databases">
        <title>Rhodospirillaceae gen. nov., a novel taxon isolated from the Yangtze River Yuezi River estuary sludge.</title>
        <authorList>
            <person name="Ruan L."/>
        </authorList>
    </citation>
    <scope>NUCLEOTIDE SEQUENCE [LARGE SCALE GENOMIC DNA]</scope>
    <source>
        <strain evidence="3">R-7</strain>
    </source>
</reference>
<keyword evidence="1" id="KW-0472">Membrane</keyword>
<keyword evidence="3" id="KW-1185">Reference proteome</keyword>
<keyword evidence="1" id="KW-0812">Transmembrane</keyword>
<evidence type="ECO:0000256" key="1">
    <source>
        <dbReference type="SAM" id="Phobius"/>
    </source>
</evidence>
<dbReference type="RefSeq" id="WP_379961877.1">
    <property type="nucleotide sequence ID" value="NZ_JAUYVI010000012.1"/>
</dbReference>
<evidence type="ECO:0000313" key="2">
    <source>
        <dbReference type="EMBL" id="MDQ7251468.1"/>
    </source>
</evidence>
<gene>
    <name evidence="2" type="ORF">Q8A70_27530</name>
</gene>
<name>A0ABU0YX22_9PROT</name>
<dbReference type="EMBL" id="JAUYVI010000012">
    <property type="protein sequence ID" value="MDQ7251468.1"/>
    <property type="molecule type" value="Genomic_DNA"/>
</dbReference>
<feature type="transmembrane region" description="Helical" evidence="1">
    <location>
        <begin position="22"/>
        <end position="49"/>
    </location>
</feature>
<organism evidence="2 3">
    <name type="scientific">Dongia sedimenti</name>
    <dbReference type="NCBI Taxonomy" id="3064282"/>
    <lineage>
        <taxon>Bacteria</taxon>
        <taxon>Pseudomonadati</taxon>
        <taxon>Pseudomonadota</taxon>
        <taxon>Alphaproteobacteria</taxon>
        <taxon>Rhodospirillales</taxon>
        <taxon>Dongiaceae</taxon>
        <taxon>Dongia</taxon>
    </lineage>
</organism>